<evidence type="ECO:0000259" key="9">
    <source>
        <dbReference type="PROSITE" id="PS50157"/>
    </source>
</evidence>
<dbReference type="InterPro" id="IPR013087">
    <property type="entry name" value="Znf_C2H2_type"/>
</dbReference>
<dbReference type="PROSITE" id="PS00028">
    <property type="entry name" value="ZINC_FINGER_C2H2_1"/>
    <property type="match status" value="1"/>
</dbReference>
<keyword evidence="2" id="KW-0479">Metal-binding</keyword>
<dbReference type="GO" id="GO:0000981">
    <property type="term" value="F:DNA-binding transcription factor activity, RNA polymerase II-specific"/>
    <property type="evidence" value="ECO:0007669"/>
    <property type="project" value="TreeGrafter"/>
</dbReference>
<dbReference type="GO" id="GO:0000978">
    <property type="term" value="F:RNA polymerase II cis-regulatory region sequence-specific DNA binding"/>
    <property type="evidence" value="ECO:0007669"/>
    <property type="project" value="TreeGrafter"/>
</dbReference>
<dbReference type="FunFam" id="3.30.160.60:FF:001566">
    <property type="entry name" value="Zinc finger protein 263"/>
    <property type="match status" value="1"/>
</dbReference>
<dbReference type="Gene3D" id="3.30.160.60">
    <property type="entry name" value="Classic Zinc Finger"/>
    <property type="match status" value="2"/>
</dbReference>
<evidence type="ECO:0000256" key="2">
    <source>
        <dbReference type="ARBA" id="ARBA00022723"/>
    </source>
</evidence>
<feature type="compositionally biased region" description="Basic and acidic residues" evidence="8">
    <location>
        <begin position="10"/>
        <end position="23"/>
    </location>
</feature>
<comment type="caution">
    <text evidence="10">The sequence shown here is derived from an EMBL/GenBank/DDBJ whole genome shotgun (WGS) entry which is preliminary data.</text>
</comment>
<accession>A0A3M0IIT2</accession>
<reference evidence="10 11" key="1">
    <citation type="submission" date="2018-07" db="EMBL/GenBank/DDBJ databases">
        <title>A high quality draft genome assembly of the barn swallow (H. rustica rustica).</title>
        <authorList>
            <person name="Formenti G."/>
            <person name="Chiara M."/>
            <person name="Poveda L."/>
            <person name="Francoijs K.-J."/>
            <person name="Bonisoli-Alquati A."/>
            <person name="Canova L."/>
            <person name="Gianfranceschi L."/>
            <person name="Horner D.S."/>
            <person name="Saino N."/>
        </authorList>
    </citation>
    <scope>NUCLEOTIDE SEQUENCE [LARGE SCALE GENOMIC DNA]</scope>
    <source>
        <strain evidence="10">Chelidonia</strain>
        <tissue evidence="10">Blood</tissue>
    </source>
</reference>
<dbReference type="STRING" id="333673.A0A3M0IIT2"/>
<evidence type="ECO:0000313" key="11">
    <source>
        <dbReference type="Proteomes" id="UP000269221"/>
    </source>
</evidence>
<dbReference type="SMART" id="SM00355">
    <property type="entry name" value="ZnF_C2H2"/>
    <property type="match status" value="1"/>
</dbReference>
<dbReference type="OrthoDB" id="654211at2759"/>
<keyword evidence="11" id="KW-1185">Reference proteome</keyword>
<dbReference type="PANTHER" id="PTHR23226">
    <property type="entry name" value="ZINC FINGER AND SCAN DOMAIN-CONTAINING"/>
    <property type="match status" value="1"/>
</dbReference>
<keyword evidence="5" id="KW-0862">Zinc</keyword>
<dbReference type="Proteomes" id="UP000269221">
    <property type="component" value="Unassembled WGS sequence"/>
</dbReference>
<comment type="subcellular location">
    <subcellularLocation>
        <location evidence="1">Nucleus</location>
    </subcellularLocation>
</comment>
<evidence type="ECO:0000256" key="3">
    <source>
        <dbReference type="ARBA" id="ARBA00022737"/>
    </source>
</evidence>
<dbReference type="GO" id="GO:0005694">
    <property type="term" value="C:chromosome"/>
    <property type="evidence" value="ECO:0007669"/>
    <property type="project" value="UniProtKB-ARBA"/>
</dbReference>
<dbReference type="SUPFAM" id="SSF57667">
    <property type="entry name" value="beta-beta-alpha zinc fingers"/>
    <property type="match status" value="2"/>
</dbReference>
<evidence type="ECO:0000256" key="4">
    <source>
        <dbReference type="ARBA" id="ARBA00022771"/>
    </source>
</evidence>
<evidence type="ECO:0000256" key="6">
    <source>
        <dbReference type="ARBA" id="ARBA00023242"/>
    </source>
</evidence>
<evidence type="ECO:0000256" key="5">
    <source>
        <dbReference type="ARBA" id="ARBA00022833"/>
    </source>
</evidence>
<dbReference type="PROSITE" id="PS50157">
    <property type="entry name" value="ZINC_FINGER_C2H2_2"/>
    <property type="match status" value="1"/>
</dbReference>
<dbReference type="PANTHER" id="PTHR23226:SF416">
    <property type="entry name" value="FI01424P"/>
    <property type="match status" value="1"/>
</dbReference>
<feature type="domain" description="C2H2-type" evidence="9">
    <location>
        <begin position="53"/>
        <end position="80"/>
    </location>
</feature>
<dbReference type="EMBL" id="QRBI01000290">
    <property type="protein sequence ID" value="RMB89401.1"/>
    <property type="molecule type" value="Genomic_DNA"/>
</dbReference>
<evidence type="ECO:0000256" key="1">
    <source>
        <dbReference type="ARBA" id="ARBA00004123"/>
    </source>
</evidence>
<dbReference type="GO" id="GO:0008270">
    <property type="term" value="F:zinc ion binding"/>
    <property type="evidence" value="ECO:0007669"/>
    <property type="project" value="UniProtKB-KW"/>
</dbReference>
<evidence type="ECO:0000256" key="8">
    <source>
        <dbReference type="SAM" id="MobiDB-lite"/>
    </source>
</evidence>
<gene>
    <name evidence="10" type="ORF">DUI87_34192</name>
</gene>
<evidence type="ECO:0000313" key="10">
    <source>
        <dbReference type="EMBL" id="RMB89401.1"/>
    </source>
</evidence>
<organism evidence="10 11">
    <name type="scientific">Hirundo rustica rustica</name>
    <dbReference type="NCBI Taxonomy" id="333673"/>
    <lineage>
        <taxon>Eukaryota</taxon>
        <taxon>Metazoa</taxon>
        <taxon>Chordata</taxon>
        <taxon>Craniata</taxon>
        <taxon>Vertebrata</taxon>
        <taxon>Euteleostomi</taxon>
        <taxon>Archelosauria</taxon>
        <taxon>Archosauria</taxon>
        <taxon>Dinosauria</taxon>
        <taxon>Saurischia</taxon>
        <taxon>Theropoda</taxon>
        <taxon>Coelurosauria</taxon>
        <taxon>Aves</taxon>
        <taxon>Neognathae</taxon>
        <taxon>Neoaves</taxon>
        <taxon>Telluraves</taxon>
        <taxon>Australaves</taxon>
        <taxon>Passeriformes</taxon>
        <taxon>Sylvioidea</taxon>
        <taxon>Hirundinidae</taxon>
        <taxon>Hirundo</taxon>
    </lineage>
</organism>
<feature type="region of interest" description="Disordered" evidence="8">
    <location>
        <begin position="1"/>
        <end position="23"/>
    </location>
</feature>
<dbReference type="Pfam" id="PF00096">
    <property type="entry name" value="zf-C2H2"/>
    <property type="match status" value="2"/>
</dbReference>
<dbReference type="AlphaFoldDB" id="A0A3M0IIT2"/>
<evidence type="ECO:0000256" key="7">
    <source>
        <dbReference type="PROSITE-ProRule" id="PRU00042"/>
    </source>
</evidence>
<keyword evidence="4 7" id="KW-0863">Zinc-finger</keyword>
<protein>
    <recommendedName>
        <fullName evidence="9">C2H2-type domain-containing protein</fullName>
    </recommendedName>
</protein>
<keyword evidence="3" id="KW-0677">Repeat</keyword>
<dbReference type="InterPro" id="IPR036236">
    <property type="entry name" value="Znf_C2H2_sf"/>
</dbReference>
<sequence>MWEGLQQEVPADHPSKIHTGERPYKCPECQKRFRTSSSLLSFTSGFTRMRGPFRCPDCGKGFNRNSNLIRHQCIHTGERPYECPQ</sequence>
<dbReference type="GO" id="GO:0045893">
    <property type="term" value="P:positive regulation of DNA-templated transcription"/>
    <property type="evidence" value="ECO:0007669"/>
    <property type="project" value="UniProtKB-ARBA"/>
</dbReference>
<keyword evidence="6" id="KW-0539">Nucleus</keyword>
<proteinExistence type="predicted"/>
<dbReference type="FunFam" id="3.30.160.60:FF:001732">
    <property type="entry name" value="Zgc:162936"/>
    <property type="match status" value="1"/>
</dbReference>
<name>A0A3M0IIT2_HIRRU</name>
<dbReference type="GO" id="GO:0005634">
    <property type="term" value="C:nucleus"/>
    <property type="evidence" value="ECO:0007669"/>
    <property type="project" value="UniProtKB-SubCell"/>
</dbReference>